<dbReference type="GeneID" id="106174693"/>
<dbReference type="Gene3D" id="3.90.20.20">
    <property type="match status" value="1"/>
</dbReference>
<dbReference type="GO" id="GO:0051087">
    <property type="term" value="F:protein-folding chaperone binding"/>
    <property type="evidence" value="ECO:0007669"/>
    <property type="project" value="InterPro"/>
</dbReference>
<dbReference type="Gene3D" id="2.30.22.10">
    <property type="entry name" value="Head domain of nucleotide exchange factor GrpE"/>
    <property type="match status" value="1"/>
</dbReference>
<dbReference type="GO" id="GO:0042803">
    <property type="term" value="F:protein homodimerization activity"/>
    <property type="evidence" value="ECO:0007669"/>
    <property type="project" value="InterPro"/>
</dbReference>
<dbReference type="Pfam" id="PF01025">
    <property type="entry name" value="GrpE"/>
    <property type="match status" value="1"/>
</dbReference>
<dbReference type="KEGG" id="lak:106174693"/>
<dbReference type="PRINTS" id="PR00773">
    <property type="entry name" value="GRPEPROTEIN"/>
</dbReference>
<protein>
    <submittedName>
        <fullName evidence="11">GrpE protein homolog 1, mitochondrial-like</fullName>
    </submittedName>
</protein>
<evidence type="ECO:0000256" key="9">
    <source>
        <dbReference type="SAM" id="MobiDB-lite"/>
    </source>
</evidence>
<dbReference type="CDD" id="cd00446">
    <property type="entry name" value="GrpE"/>
    <property type="match status" value="1"/>
</dbReference>
<dbReference type="OMA" id="YERHAET"/>
<feature type="region of interest" description="Disordered" evidence="9">
    <location>
        <begin position="38"/>
        <end position="60"/>
    </location>
</feature>
<dbReference type="AlphaFoldDB" id="A0A1S3JN60"/>
<dbReference type="InParanoid" id="A0A1S3JN60"/>
<comment type="subcellular location">
    <subcellularLocation>
        <location evidence="1">Mitochondrion matrix</location>
    </subcellularLocation>
</comment>
<reference evidence="11" key="1">
    <citation type="submission" date="2025-08" db="UniProtKB">
        <authorList>
            <consortium name="RefSeq"/>
        </authorList>
    </citation>
    <scope>IDENTIFICATION</scope>
    <source>
        <tissue evidence="11">Gonads</tissue>
    </source>
</reference>
<evidence type="ECO:0000256" key="2">
    <source>
        <dbReference type="ARBA" id="ARBA00009054"/>
    </source>
</evidence>
<keyword evidence="4" id="KW-0496">Mitochondrion</keyword>
<dbReference type="SUPFAM" id="SSF51064">
    <property type="entry name" value="Head domain of nucleotide exchange factor GrpE"/>
    <property type="match status" value="1"/>
</dbReference>
<evidence type="ECO:0000256" key="4">
    <source>
        <dbReference type="ARBA" id="ARBA00023128"/>
    </source>
</evidence>
<proteinExistence type="inferred from homology"/>
<keyword evidence="5" id="KW-0143">Chaperone</keyword>
<dbReference type="PANTHER" id="PTHR21237:SF23">
    <property type="entry name" value="GRPE PROTEIN HOMOLOG, MITOCHONDRIAL"/>
    <property type="match status" value="1"/>
</dbReference>
<dbReference type="FunFam" id="2.30.22.10:FF:000002">
    <property type="entry name" value="GrpE protein homolog"/>
    <property type="match status" value="1"/>
</dbReference>
<dbReference type="OrthoDB" id="201635at2759"/>
<evidence type="ECO:0000256" key="5">
    <source>
        <dbReference type="ARBA" id="ARBA00023186"/>
    </source>
</evidence>
<dbReference type="STRING" id="7574.A0A1S3JN60"/>
<keyword evidence="3" id="KW-0809">Transit peptide</keyword>
<evidence type="ECO:0000256" key="1">
    <source>
        <dbReference type="ARBA" id="ARBA00004305"/>
    </source>
</evidence>
<name>A0A1S3JN60_LINAN</name>
<dbReference type="GO" id="GO:0001405">
    <property type="term" value="C:PAM complex, Tim23 associated import motor"/>
    <property type="evidence" value="ECO:0007669"/>
    <property type="project" value="TreeGrafter"/>
</dbReference>
<evidence type="ECO:0000256" key="3">
    <source>
        <dbReference type="ARBA" id="ARBA00022946"/>
    </source>
</evidence>
<dbReference type="InterPro" id="IPR013805">
    <property type="entry name" value="GrpE_CC"/>
</dbReference>
<accession>A0A1S3JN60</accession>
<dbReference type="SUPFAM" id="SSF58014">
    <property type="entry name" value="Coiled-coil domain of nucleotide exchange factor GrpE"/>
    <property type="match status" value="1"/>
</dbReference>
<dbReference type="InterPro" id="IPR000740">
    <property type="entry name" value="GrpE"/>
</dbReference>
<evidence type="ECO:0000256" key="6">
    <source>
        <dbReference type="ARBA" id="ARBA00045572"/>
    </source>
</evidence>
<dbReference type="GO" id="GO:0006457">
    <property type="term" value="P:protein folding"/>
    <property type="evidence" value="ECO:0007669"/>
    <property type="project" value="InterPro"/>
</dbReference>
<dbReference type="RefSeq" id="XP_013411808.1">
    <property type="nucleotide sequence ID" value="XM_013556354.1"/>
</dbReference>
<dbReference type="PANTHER" id="PTHR21237">
    <property type="entry name" value="GRPE PROTEIN"/>
    <property type="match status" value="1"/>
</dbReference>
<dbReference type="Proteomes" id="UP000085678">
    <property type="component" value="Unplaced"/>
</dbReference>
<sequence>MAATGMCSSISRRIFSSLRTSNGMFSSKNRLYPRFMSTTATDSESKPPEVAETTESNPQEHSALLEANAKLEKDFKELEDKYKRALAETENVRNRMQKQINDAKIYSIQGFCKDLLDVADVLNKAGEVVPKDEIHNENPHLKNLYEGVILTEKEMLTVFRRHGLEQIAPKEGDKFDPFLHDAQFQIPVPNMEPGTIGAIMKIGYKLHDRTIRPALVGVVKE</sequence>
<evidence type="ECO:0000256" key="8">
    <source>
        <dbReference type="SAM" id="Coils"/>
    </source>
</evidence>
<organism evidence="10 11">
    <name type="scientific">Lingula anatina</name>
    <name type="common">Brachiopod</name>
    <name type="synonym">Lingula unguis</name>
    <dbReference type="NCBI Taxonomy" id="7574"/>
    <lineage>
        <taxon>Eukaryota</taxon>
        <taxon>Metazoa</taxon>
        <taxon>Spiralia</taxon>
        <taxon>Lophotrochozoa</taxon>
        <taxon>Brachiopoda</taxon>
        <taxon>Linguliformea</taxon>
        <taxon>Lingulata</taxon>
        <taxon>Lingulida</taxon>
        <taxon>Linguloidea</taxon>
        <taxon>Lingulidae</taxon>
        <taxon>Lingula</taxon>
    </lineage>
</organism>
<dbReference type="GO" id="GO:0051082">
    <property type="term" value="F:unfolded protein binding"/>
    <property type="evidence" value="ECO:0007669"/>
    <property type="project" value="TreeGrafter"/>
</dbReference>
<dbReference type="GO" id="GO:0030150">
    <property type="term" value="P:protein import into mitochondrial matrix"/>
    <property type="evidence" value="ECO:0007669"/>
    <property type="project" value="TreeGrafter"/>
</dbReference>
<dbReference type="FunFam" id="3.90.20.20:FF:000003">
    <property type="entry name" value="GrpE protein homolog"/>
    <property type="match status" value="1"/>
</dbReference>
<comment type="similarity">
    <text evidence="2 7">Belongs to the GrpE family.</text>
</comment>
<comment type="function">
    <text evidence="6">Essential component of the PAM complex, a complex required for the translocation of transit peptide-containing proteins from the inner membrane into the mitochondrial matrix in an ATP-dependent manner. Seems to control the nucleotide-dependent binding of mitochondrial HSP70 to substrate proteins.</text>
</comment>
<dbReference type="InterPro" id="IPR009012">
    <property type="entry name" value="GrpE_head"/>
</dbReference>
<dbReference type="FunCoup" id="A0A1S3JN60">
    <property type="interactions" value="2168"/>
</dbReference>
<dbReference type="HAMAP" id="MF_01151">
    <property type="entry name" value="GrpE"/>
    <property type="match status" value="1"/>
</dbReference>
<feature type="coiled-coil region" evidence="8">
    <location>
        <begin position="61"/>
        <end position="99"/>
    </location>
</feature>
<keyword evidence="8" id="KW-0175">Coiled coil</keyword>
<evidence type="ECO:0000313" key="10">
    <source>
        <dbReference type="Proteomes" id="UP000085678"/>
    </source>
</evidence>
<keyword evidence="10" id="KW-1185">Reference proteome</keyword>
<evidence type="ECO:0000313" key="11">
    <source>
        <dbReference type="RefSeq" id="XP_013411808.1"/>
    </source>
</evidence>
<gene>
    <name evidence="11" type="primary">LOC106174693</name>
</gene>
<dbReference type="GO" id="GO:0000774">
    <property type="term" value="F:adenyl-nucleotide exchange factor activity"/>
    <property type="evidence" value="ECO:0007669"/>
    <property type="project" value="InterPro"/>
</dbReference>
<evidence type="ECO:0000256" key="7">
    <source>
        <dbReference type="RuleBase" id="RU004478"/>
    </source>
</evidence>